<accession>A0A0G1UHV5</accession>
<organism evidence="1 2">
    <name type="scientific">Candidatus Amesbacteria bacterium GW2011_GWC1_48_10</name>
    <dbReference type="NCBI Taxonomy" id="1618365"/>
    <lineage>
        <taxon>Bacteria</taxon>
        <taxon>Candidatus Amesiibacteriota</taxon>
    </lineage>
</organism>
<dbReference type="Proteomes" id="UP000034877">
    <property type="component" value="Unassembled WGS sequence"/>
</dbReference>
<name>A0A0G1UHV5_9BACT</name>
<evidence type="ECO:0000313" key="2">
    <source>
        <dbReference type="Proteomes" id="UP000034877"/>
    </source>
</evidence>
<dbReference type="EMBL" id="LCPE01000018">
    <property type="protein sequence ID" value="KKU93699.1"/>
    <property type="molecule type" value="Genomic_DNA"/>
</dbReference>
<dbReference type="AlphaFoldDB" id="A0A0G1UHV5"/>
<proteinExistence type="predicted"/>
<sequence>MSAYPPDLPQNLEILIELLGQKPVKPFECVLTRAEAQAAYTDQGLDKLLSSWLENPNMPPRFAQILKHAV</sequence>
<gene>
    <name evidence="1" type="ORF">UY22_C0018G0006</name>
</gene>
<evidence type="ECO:0000313" key="1">
    <source>
        <dbReference type="EMBL" id="KKU93699.1"/>
    </source>
</evidence>
<protein>
    <submittedName>
        <fullName evidence="1">Uncharacterized protein</fullName>
    </submittedName>
</protein>
<comment type="caution">
    <text evidence="1">The sequence shown here is derived from an EMBL/GenBank/DDBJ whole genome shotgun (WGS) entry which is preliminary data.</text>
</comment>
<reference evidence="1 2" key="1">
    <citation type="journal article" date="2015" name="Nature">
        <title>rRNA introns, odd ribosomes, and small enigmatic genomes across a large radiation of phyla.</title>
        <authorList>
            <person name="Brown C.T."/>
            <person name="Hug L.A."/>
            <person name="Thomas B.C."/>
            <person name="Sharon I."/>
            <person name="Castelle C.J."/>
            <person name="Singh A."/>
            <person name="Wilkins M.J."/>
            <person name="Williams K.H."/>
            <person name="Banfield J.F."/>
        </authorList>
    </citation>
    <scope>NUCLEOTIDE SEQUENCE [LARGE SCALE GENOMIC DNA]</scope>
</reference>